<dbReference type="PATRIC" id="fig|1653479.3.peg.1975"/>
<name>A0A143QKE2_RHOFA</name>
<dbReference type="InterPro" id="IPR027417">
    <property type="entry name" value="P-loop_NTPase"/>
</dbReference>
<dbReference type="EMBL" id="CP015220">
    <property type="protein sequence ID" value="AMY23256.1"/>
    <property type="molecule type" value="Genomic_DNA"/>
</dbReference>
<keyword evidence="2" id="KW-0812">Transmembrane</keyword>
<dbReference type="RefSeq" id="WP_063216392.1">
    <property type="nucleotide sequence ID" value="NZ_CP015220.1"/>
</dbReference>
<sequence length="516" mass="54891">MTDPNRFPLPDDLKGVLRRRNSESLVRIDRARSSRPAGIHVTGTAASGKTEICHLLTRRDGAEIRFADSVEEAAVVVIVVDASAPVGRADVERWRPAFESTPVVLVVNKIDVHRRWREVVDADIEIVAERVPRAVEHSVHPVSARLARAGRESGDAAVFVESGFGAVADRIDALLMQAAAVGAQRKYVAAVQESAAEAKAAIVAEARAVTGGGDTAPLRARRARLLGAREHLGGDRRALLHNRIQRVRVDCVHAAAEDVRMLGARVRQTIEGSRRAELGHLPGHLAESVQAVRARADAALSTGLRAVEVELGLADTVPESGTAGGEIDIGEPTGRRGIEDVLMVALGASAGVGLGRLVVSPLALIPTLAVANTIVSLAIGAAIAWWLTRSRALVADRAHLRGWTQESLARVKSDVEQRLLSRILDAESALASALTSADREAAARIDLSLAEIDAELRTLADHRSALLSACDRDLAALERGLERFRGSGRDSVVPSKPVEFSPGDPEPIGAPMRRSG</sequence>
<keyword evidence="2" id="KW-0472">Membrane</keyword>
<protein>
    <recommendedName>
        <fullName evidence="5">G domain-containing protein</fullName>
    </recommendedName>
</protein>
<dbReference type="Proteomes" id="UP000076038">
    <property type="component" value="Chromosome"/>
</dbReference>
<organism evidence="3 4">
    <name type="scientific">Rhodococcoides fascians</name>
    <name type="common">Rhodococcus fascians</name>
    <dbReference type="NCBI Taxonomy" id="1828"/>
    <lineage>
        <taxon>Bacteria</taxon>
        <taxon>Bacillati</taxon>
        <taxon>Actinomycetota</taxon>
        <taxon>Actinomycetes</taxon>
        <taxon>Mycobacteriales</taxon>
        <taxon>Nocardiaceae</taxon>
        <taxon>Rhodococcoides</taxon>
    </lineage>
</organism>
<dbReference type="OrthoDB" id="4373699at2"/>
<reference evidence="3 4" key="1">
    <citation type="journal article" date="2016" name="Genome Announc.">
        <title>Complete Genome and Plasmid Sequences for Rhodococcus fascians D188 and Draft Sequences for Rhodococcus Isolates PBTS 1 and PBTS 2.</title>
        <authorList>
            <person name="Stamler R.A."/>
            <person name="Vereecke D."/>
            <person name="Zhang Y."/>
            <person name="Schilkey F."/>
            <person name="Devitt N."/>
            <person name="Randall J.J."/>
        </authorList>
    </citation>
    <scope>NUCLEOTIDE SEQUENCE [LARGE SCALE GENOMIC DNA]</scope>
    <source>
        <strain evidence="3 4">PBTS2</strain>
    </source>
</reference>
<evidence type="ECO:0008006" key="5">
    <source>
        <dbReference type="Google" id="ProtNLM"/>
    </source>
</evidence>
<feature type="region of interest" description="Disordered" evidence="1">
    <location>
        <begin position="486"/>
        <end position="516"/>
    </location>
</feature>
<gene>
    <name evidence="3" type="ORF">A3Q41_01953</name>
</gene>
<reference evidence="4" key="2">
    <citation type="submission" date="2016-04" db="EMBL/GenBank/DDBJ databases">
        <title>Complete Genome and Plasmid Sequences for Rhodococcus fascians D188 and Draft Sequences for Rhodococcus spp. Isolates PBTS 1 and PBTS 2.</title>
        <authorList>
            <person name="Stamer R."/>
            <person name="Vereecke D."/>
            <person name="Zhang Y."/>
            <person name="Schilkey F."/>
            <person name="Devitt N."/>
            <person name="Randall J."/>
        </authorList>
    </citation>
    <scope>NUCLEOTIDE SEQUENCE [LARGE SCALE GENOMIC DNA]</scope>
    <source>
        <strain evidence="4">PBTS2</strain>
    </source>
</reference>
<evidence type="ECO:0000313" key="3">
    <source>
        <dbReference type="EMBL" id="AMY23256.1"/>
    </source>
</evidence>
<evidence type="ECO:0000256" key="2">
    <source>
        <dbReference type="SAM" id="Phobius"/>
    </source>
</evidence>
<proteinExistence type="predicted"/>
<keyword evidence="2" id="KW-1133">Transmembrane helix</keyword>
<accession>A0A143QKE2</accession>
<dbReference type="SUPFAM" id="SSF52540">
    <property type="entry name" value="P-loop containing nucleoside triphosphate hydrolases"/>
    <property type="match status" value="1"/>
</dbReference>
<dbReference type="Gene3D" id="3.40.50.300">
    <property type="entry name" value="P-loop containing nucleotide triphosphate hydrolases"/>
    <property type="match status" value="1"/>
</dbReference>
<evidence type="ECO:0000256" key="1">
    <source>
        <dbReference type="SAM" id="MobiDB-lite"/>
    </source>
</evidence>
<keyword evidence="4" id="KW-1185">Reference proteome</keyword>
<feature type="transmembrane region" description="Helical" evidence="2">
    <location>
        <begin position="365"/>
        <end position="387"/>
    </location>
</feature>
<dbReference type="KEGG" id="rhs:A3Q41_01953"/>
<evidence type="ECO:0000313" key="4">
    <source>
        <dbReference type="Proteomes" id="UP000076038"/>
    </source>
</evidence>
<dbReference type="AlphaFoldDB" id="A0A143QKE2"/>